<feature type="transmembrane region" description="Helical" evidence="2">
    <location>
        <begin position="116"/>
        <end position="134"/>
    </location>
</feature>
<feature type="transmembrane region" description="Helical" evidence="2">
    <location>
        <begin position="43"/>
        <end position="64"/>
    </location>
</feature>
<gene>
    <name evidence="3" type="ORF">HK099_008434</name>
</gene>
<name>A0AAD5XVV3_9FUNG</name>
<dbReference type="Proteomes" id="UP001211065">
    <property type="component" value="Unassembled WGS sequence"/>
</dbReference>
<keyword evidence="2" id="KW-1133">Transmembrane helix</keyword>
<feature type="region of interest" description="Disordered" evidence="1">
    <location>
        <begin position="255"/>
        <end position="274"/>
    </location>
</feature>
<protein>
    <submittedName>
        <fullName evidence="3">Uncharacterized protein</fullName>
    </submittedName>
</protein>
<feature type="transmembrane region" description="Helical" evidence="2">
    <location>
        <begin position="191"/>
        <end position="215"/>
    </location>
</feature>
<feature type="compositionally biased region" description="Low complexity" evidence="1">
    <location>
        <begin position="255"/>
        <end position="264"/>
    </location>
</feature>
<dbReference type="AlphaFoldDB" id="A0AAD5XVV3"/>
<accession>A0AAD5XVV3</accession>
<evidence type="ECO:0000313" key="4">
    <source>
        <dbReference type="Proteomes" id="UP001211065"/>
    </source>
</evidence>
<feature type="transmembrane region" description="Helical" evidence="2">
    <location>
        <begin position="76"/>
        <end position="96"/>
    </location>
</feature>
<evidence type="ECO:0000313" key="3">
    <source>
        <dbReference type="EMBL" id="KAJ3209762.1"/>
    </source>
</evidence>
<dbReference type="EMBL" id="JADGJW010000924">
    <property type="protein sequence ID" value="KAJ3209762.1"/>
    <property type="molecule type" value="Genomic_DNA"/>
</dbReference>
<feature type="transmembrane region" description="Helical" evidence="2">
    <location>
        <begin position="221"/>
        <end position="241"/>
    </location>
</feature>
<keyword evidence="4" id="KW-1185">Reference proteome</keyword>
<keyword evidence="2" id="KW-0472">Membrane</keyword>
<evidence type="ECO:0000256" key="2">
    <source>
        <dbReference type="SAM" id="Phobius"/>
    </source>
</evidence>
<reference evidence="3" key="1">
    <citation type="submission" date="2020-05" db="EMBL/GenBank/DDBJ databases">
        <title>Phylogenomic resolution of chytrid fungi.</title>
        <authorList>
            <person name="Stajich J.E."/>
            <person name="Amses K."/>
            <person name="Simmons R."/>
            <person name="Seto K."/>
            <person name="Myers J."/>
            <person name="Bonds A."/>
            <person name="Quandt C.A."/>
            <person name="Barry K."/>
            <person name="Liu P."/>
            <person name="Grigoriev I."/>
            <person name="Longcore J.E."/>
            <person name="James T.Y."/>
        </authorList>
    </citation>
    <scope>NUCLEOTIDE SEQUENCE</scope>
    <source>
        <strain evidence="3">JEL0476</strain>
    </source>
</reference>
<feature type="transmembrane region" description="Helical" evidence="2">
    <location>
        <begin position="12"/>
        <end position="36"/>
    </location>
</feature>
<keyword evidence="2" id="KW-0812">Transmembrane</keyword>
<proteinExistence type="predicted"/>
<evidence type="ECO:0000256" key="1">
    <source>
        <dbReference type="SAM" id="MobiDB-lite"/>
    </source>
</evidence>
<organism evidence="3 4">
    <name type="scientific">Clydaea vesicula</name>
    <dbReference type="NCBI Taxonomy" id="447962"/>
    <lineage>
        <taxon>Eukaryota</taxon>
        <taxon>Fungi</taxon>
        <taxon>Fungi incertae sedis</taxon>
        <taxon>Chytridiomycota</taxon>
        <taxon>Chytridiomycota incertae sedis</taxon>
        <taxon>Chytridiomycetes</taxon>
        <taxon>Lobulomycetales</taxon>
        <taxon>Lobulomycetaceae</taxon>
        <taxon>Clydaea</taxon>
    </lineage>
</organism>
<sequence>MELPPPWMKTRLHITIGVGYGIILGTCLTLMVFVLTKFNFTKLTYINLLSLSAYIVSTSALASLDGLFEDFRVYNQTIGIIFNGIGRELMTQFYILLTKTLVNETRRKALTITGRLSWVILIAAAVLEGAVLNINEAMINEFTRNFITASATAALVCGLINAVQFIDMILAIGDANANILQRLKDPNFRQLFLLSCMVLALEIVVSTIGLVGVIRPFPDPLVSYFFLQLMIIVSSLGLVLLQENIVKFVKKKHSSLNNSKNSGNTEKLSKVSSH</sequence>
<feature type="transmembrane region" description="Helical" evidence="2">
    <location>
        <begin position="146"/>
        <end position="170"/>
    </location>
</feature>
<comment type="caution">
    <text evidence="3">The sequence shown here is derived from an EMBL/GenBank/DDBJ whole genome shotgun (WGS) entry which is preliminary data.</text>
</comment>